<keyword evidence="3" id="KW-1185">Reference proteome</keyword>
<name>A0AAJ0BDC1_9PEZI</name>
<evidence type="ECO:0000313" key="2">
    <source>
        <dbReference type="EMBL" id="KAK1753771.1"/>
    </source>
</evidence>
<keyword evidence="1" id="KW-0732">Signal</keyword>
<accession>A0AAJ0BDC1</accession>
<dbReference type="AlphaFoldDB" id="A0AAJ0BDC1"/>
<protein>
    <recommendedName>
        <fullName evidence="4">Secreted protein</fullName>
    </recommendedName>
</protein>
<evidence type="ECO:0000256" key="1">
    <source>
        <dbReference type="SAM" id="SignalP"/>
    </source>
</evidence>
<reference evidence="2" key="1">
    <citation type="submission" date="2023-06" db="EMBL/GenBank/DDBJ databases">
        <title>Genome-scale phylogeny and comparative genomics of the fungal order Sordariales.</title>
        <authorList>
            <consortium name="Lawrence Berkeley National Laboratory"/>
            <person name="Hensen N."/>
            <person name="Bonometti L."/>
            <person name="Westerberg I."/>
            <person name="Brannstrom I.O."/>
            <person name="Guillou S."/>
            <person name="Cros-Aarteil S."/>
            <person name="Calhoun S."/>
            <person name="Haridas S."/>
            <person name="Kuo A."/>
            <person name="Mondo S."/>
            <person name="Pangilinan J."/>
            <person name="Riley R."/>
            <person name="Labutti K."/>
            <person name="Andreopoulos B."/>
            <person name="Lipzen A."/>
            <person name="Chen C."/>
            <person name="Yanf M."/>
            <person name="Daum C."/>
            <person name="Ng V."/>
            <person name="Clum A."/>
            <person name="Steindorff A."/>
            <person name="Ohm R."/>
            <person name="Martin F."/>
            <person name="Silar P."/>
            <person name="Natvig D."/>
            <person name="Lalanne C."/>
            <person name="Gautier V."/>
            <person name="Ament-Velasquez S.L."/>
            <person name="Kruys A."/>
            <person name="Hutchinson M.I."/>
            <person name="Powell A.J."/>
            <person name="Barry K."/>
            <person name="Miller A.N."/>
            <person name="Grigoriev I.V."/>
            <person name="Debuchy R."/>
            <person name="Gladieux P."/>
            <person name="Thoren M.H."/>
            <person name="Johannesson H."/>
        </authorList>
    </citation>
    <scope>NUCLEOTIDE SEQUENCE</scope>
    <source>
        <strain evidence="2">PSN4</strain>
    </source>
</reference>
<dbReference type="Proteomes" id="UP001239445">
    <property type="component" value="Unassembled WGS sequence"/>
</dbReference>
<proteinExistence type="predicted"/>
<evidence type="ECO:0008006" key="4">
    <source>
        <dbReference type="Google" id="ProtNLM"/>
    </source>
</evidence>
<gene>
    <name evidence="2" type="ORF">QBC47DRAFT_387103</name>
</gene>
<feature type="chain" id="PRO_5042582509" description="Secreted protein" evidence="1">
    <location>
        <begin position="30"/>
        <end position="78"/>
    </location>
</feature>
<dbReference type="EMBL" id="MU839837">
    <property type="protein sequence ID" value="KAK1753771.1"/>
    <property type="molecule type" value="Genomic_DNA"/>
</dbReference>
<sequence length="78" mass="8585">MCSFCSAVCFPQTIYSVSLFFLLAIQTSSDLFGNSIAVLYRGIHFPEKTPSTRHEGQKQKKLPESGVLTLTSATAVHF</sequence>
<feature type="signal peptide" evidence="1">
    <location>
        <begin position="1"/>
        <end position="29"/>
    </location>
</feature>
<organism evidence="2 3">
    <name type="scientific">Echria macrotheca</name>
    <dbReference type="NCBI Taxonomy" id="438768"/>
    <lineage>
        <taxon>Eukaryota</taxon>
        <taxon>Fungi</taxon>
        <taxon>Dikarya</taxon>
        <taxon>Ascomycota</taxon>
        <taxon>Pezizomycotina</taxon>
        <taxon>Sordariomycetes</taxon>
        <taxon>Sordariomycetidae</taxon>
        <taxon>Sordariales</taxon>
        <taxon>Schizotheciaceae</taxon>
        <taxon>Echria</taxon>
    </lineage>
</organism>
<comment type="caution">
    <text evidence="2">The sequence shown here is derived from an EMBL/GenBank/DDBJ whole genome shotgun (WGS) entry which is preliminary data.</text>
</comment>
<evidence type="ECO:0000313" key="3">
    <source>
        <dbReference type="Proteomes" id="UP001239445"/>
    </source>
</evidence>